<dbReference type="GO" id="GO:0003677">
    <property type="term" value="F:DNA binding"/>
    <property type="evidence" value="ECO:0007669"/>
    <property type="project" value="UniProtKB-KW"/>
</dbReference>
<dbReference type="InterPro" id="IPR006600">
    <property type="entry name" value="HTH_CenpB_DNA-bd_dom"/>
</dbReference>
<evidence type="ECO:0000256" key="1">
    <source>
        <dbReference type="ARBA" id="ARBA00023125"/>
    </source>
</evidence>
<feature type="domain" description="HTH CENPB-type" evidence="2">
    <location>
        <begin position="21"/>
        <end position="94"/>
    </location>
</feature>
<dbReference type="EMBL" id="KV419589">
    <property type="protein sequence ID" value="KZS86291.1"/>
    <property type="molecule type" value="Genomic_DNA"/>
</dbReference>
<evidence type="ECO:0000313" key="4">
    <source>
        <dbReference type="Proteomes" id="UP000076722"/>
    </source>
</evidence>
<sequence length="149" mass="17000">MASTQSREEQLATSSKTLREEVAADAQILYKAEEDEIEAFILGLSDRGFPILVHQINDYANMILRTRVPPKEFKPVGLKWRQLFMKQHPSLQTRCRRCIDRVRSAAADRASVDQFYDMIQSIVQEHNIPPSVPRSSCCDRWQPAVATGP</sequence>
<gene>
    <name evidence="3" type="ORF">SISNIDRAFT_492100</name>
</gene>
<accession>A0A164M2L7</accession>
<keyword evidence="4" id="KW-1185">Reference proteome</keyword>
<evidence type="ECO:0000313" key="3">
    <source>
        <dbReference type="EMBL" id="KZS86291.1"/>
    </source>
</evidence>
<keyword evidence="1" id="KW-0238">DNA-binding</keyword>
<proteinExistence type="predicted"/>
<dbReference type="Proteomes" id="UP000076722">
    <property type="component" value="Unassembled WGS sequence"/>
</dbReference>
<dbReference type="AlphaFoldDB" id="A0A164M2L7"/>
<evidence type="ECO:0000259" key="2">
    <source>
        <dbReference type="PROSITE" id="PS51253"/>
    </source>
</evidence>
<protein>
    <recommendedName>
        <fullName evidence="2">HTH CENPB-type domain-containing protein</fullName>
    </recommendedName>
</protein>
<dbReference type="STRING" id="1314777.A0A164M2L7"/>
<name>A0A164M2L7_9AGAM</name>
<reference evidence="3 4" key="1">
    <citation type="journal article" date="2016" name="Mol. Biol. Evol.">
        <title>Comparative Genomics of Early-Diverging Mushroom-Forming Fungi Provides Insights into the Origins of Lignocellulose Decay Capabilities.</title>
        <authorList>
            <person name="Nagy L.G."/>
            <person name="Riley R."/>
            <person name="Tritt A."/>
            <person name="Adam C."/>
            <person name="Daum C."/>
            <person name="Floudas D."/>
            <person name="Sun H."/>
            <person name="Yadav J.S."/>
            <person name="Pangilinan J."/>
            <person name="Larsson K.H."/>
            <person name="Matsuura K."/>
            <person name="Barry K."/>
            <person name="Labutti K."/>
            <person name="Kuo R."/>
            <person name="Ohm R.A."/>
            <person name="Bhattacharya S.S."/>
            <person name="Shirouzu T."/>
            <person name="Yoshinaga Y."/>
            <person name="Martin F.M."/>
            <person name="Grigoriev I.V."/>
            <person name="Hibbett D.S."/>
        </authorList>
    </citation>
    <scope>NUCLEOTIDE SEQUENCE [LARGE SCALE GENOMIC DNA]</scope>
    <source>
        <strain evidence="3 4">HHB9708</strain>
    </source>
</reference>
<organism evidence="3 4">
    <name type="scientific">Sistotremastrum niveocremeum HHB9708</name>
    <dbReference type="NCBI Taxonomy" id="1314777"/>
    <lineage>
        <taxon>Eukaryota</taxon>
        <taxon>Fungi</taxon>
        <taxon>Dikarya</taxon>
        <taxon>Basidiomycota</taxon>
        <taxon>Agaricomycotina</taxon>
        <taxon>Agaricomycetes</taxon>
        <taxon>Sistotremastrales</taxon>
        <taxon>Sistotremastraceae</taxon>
        <taxon>Sertulicium</taxon>
        <taxon>Sertulicium niveocremeum</taxon>
    </lineage>
</organism>
<dbReference type="PROSITE" id="PS51253">
    <property type="entry name" value="HTH_CENPB"/>
    <property type="match status" value="1"/>
</dbReference>